<dbReference type="EMBL" id="QXFZ01000032">
    <property type="protein sequence ID" value="KAE9138522.1"/>
    <property type="molecule type" value="Genomic_DNA"/>
</dbReference>
<dbReference type="AlphaFoldDB" id="A0A6A4AJ02"/>
<evidence type="ECO:0000313" key="17">
    <source>
        <dbReference type="Proteomes" id="UP000460718"/>
    </source>
</evidence>
<evidence type="ECO:0000313" key="15">
    <source>
        <dbReference type="Proteomes" id="UP000440732"/>
    </source>
</evidence>
<dbReference type="Proteomes" id="UP000476176">
    <property type="component" value="Unassembled WGS sequence"/>
</dbReference>
<evidence type="ECO:0000313" key="7">
    <source>
        <dbReference type="EMBL" id="KAE9235706.1"/>
    </source>
</evidence>
<evidence type="ECO:0000313" key="18">
    <source>
        <dbReference type="Proteomes" id="UP000476176"/>
    </source>
</evidence>
<dbReference type="EMBL" id="QXGF01000032">
    <property type="protein sequence ID" value="KAE8949059.1"/>
    <property type="molecule type" value="Genomic_DNA"/>
</dbReference>
<dbReference type="EMBL" id="QXGD01000029">
    <property type="protein sequence ID" value="KAE9257214.1"/>
    <property type="molecule type" value="Genomic_DNA"/>
</dbReference>
<evidence type="ECO:0000313" key="11">
    <source>
        <dbReference type="Proteomes" id="UP000429523"/>
    </source>
</evidence>
<dbReference type="EMBL" id="QXFX01000026">
    <property type="protein sequence ID" value="KAE9137985.1"/>
    <property type="molecule type" value="Genomic_DNA"/>
</dbReference>
<dbReference type="Proteomes" id="UP000441208">
    <property type="component" value="Unassembled WGS sequence"/>
</dbReference>
<dbReference type="Proteomes" id="UP000433483">
    <property type="component" value="Unassembled WGS sequence"/>
</dbReference>
<proteinExistence type="predicted"/>
<dbReference type="Proteomes" id="UP000460718">
    <property type="component" value="Unassembled WGS sequence"/>
</dbReference>
<evidence type="ECO:0000313" key="6">
    <source>
        <dbReference type="EMBL" id="KAE9154915.1"/>
    </source>
</evidence>
<evidence type="ECO:0000313" key="10">
    <source>
        <dbReference type="EMBL" id="KAE9329061.1"/>
    </source>
</evidence>
<evidence type="ECO:0000313" key="9">
    <source>
        <dbReference type="EMBL" id="KAE9257214.1"/>
    </source>
</evidence>
<dbReference type="EMBL" id="QXGC01000019">
    <property type="protein sequence ID" value="KAE9254781.1"/>
    <property type="molecule type" value="Genomic_DNA"/>
</dbReference>
<evidence type="ECO:0000313" key="14">
    <source>
        <dbReference type="Proteomes" id="UP000440367"/>
    </source>
</evidence>
<evidence type="ECO:0000313" key="13">
    <source>
        <dbReference type="Proteomes" id="UP000437068"/>
    </source>
</evidence>
<dbReference type="EMBL" id="QXFW01000021">
    <property type="protein sequence ID" value="KAE9029900.1"/>
    <property type="molecule type" value="Genomic_DNA"/>
</dbReference>
<reference evidence="11 12" key="1">
    <citation type="submission" date="2018-08" db="EMBL/GenBank/DDBJ databases">
        <title>Genomic investigation of the strawberry pathogen Phytophthora fragariae indicates pathogenicity is determined by transcriptional variation in three key races.</title>
        <authorList>
            <person name="Adams T.M."/>
            <person name="Armitage A.D."/>
            <person name="Sobczyk M.K."/>
            <person name="Bates H.J."/>
            <person name="Dunwell J.M."/>
            <person name="Nellist C.F."/>
            <person name="Harrison R.J."/>
        </authorList>
    </citation>
    <scope>NUCLEOTIDE SEQUENCE [LARGE SCALE GENOMIC DNA]</scope>
    <source>
        <strain evidence="10 13">A4</strain>
        <strain evidence="9 14">BC-1</strain>
        <strain evidence="8 18">BC-23</strain>
        <strain evidence="7 12">NOV-27</strain>
        <strain evidence="6 15">NOV-5</strain>
        <strain evidence="5 16">NOV-71</strain>
        <strain evidence="2 11">NOV-9</strain>
        <strain evidence="4 19">ONT-3</strain>
        <strain evidence="3 17">SCRP245</strain>
    </source>
</reference>
<comment type="caution">
    <text evidence="9">The sequence shown here is derived from an EMBL/GenBank/DDBJ whole genome shotgun (WGS) entry which is preliminary data.</text>
</comment>
<evidence type="ECO:0008006" key="20">
    <source>
        <dbReference type="Google" id="ProtNLM"/>
    </source>
</evidence>
<gene>
    <name evidence="10" type="ORF">PF001_g1114</name>
    <name evidence="9" type="ORF">PF002_g1238</name>
    <name evidence="8" type="ORF">PF004_g877</name>
    <name evidence="7" type="ORF">PF005_g1352</name>
    <name evidence="6" type="ORF">PF006_g1116</name>
    <name evidence="5" type="ORF">PF007_g1353</name>
    <name evidence="2" type="ORF">PF009_g1408</name>
    <name evidence="4" type="ORF">PF010_g1084</name>
    <name evidence="3" type="ORF">PF011_g876</name>
</gene>
<dbReference type="EMBL" id="QXGE01000025">
    <property type="protein sequence ID" value="KAE9329061.1"/>
    <property type="molecule type" value="Genomic_DNA"/>
</dbReference>
<evidence type="ECO:0000313" key="5">
    <source>
        <dbReference type="EMBL" id="KAE9138522.1"/>
    </source>
</evidence>
<name>A0A6A4AJ02_9STRA</name>
<evidence type="ECO:0000313" key="19">
    <source>
        <dbReference type="Proteomes" id="UP000488956"/>
    </source>
</evidence>
<protein>
    <recommendedName>
        <fullName evidence="20">Transposase IS30-like HTH domain-containing protein</fullName>
    </recommendedName>
</protein>
<evidence type="ECO:0000313" key="2">
    <source>
        <dbReference type="EMBL" id="KAE8949059.1"/>
    </source>
</evidence>
<evidence type="ECO:0000313" key="12">
    <source>
        <dbReference type="Proteomes" id="UP000433483"/>
    </source>
</evidence>
<dbReference type="Proteomes" id="UP000437068">
    <property type="component" value="Unassembled WGS sequence"/>
</dbReference>
<dbReference type="Proteomes" id="UP000488956">
    <property type="component" value="Unassembled WGS sequence"/>
</dbReference>
<dbReference type="Proteomes" id="UP000440732">
    <property type="component" value="Unassembled WGS sequence"/>
</dbReference>
<accession>A0A6A4AJ02</accession>
<dbReference type="Proteomes" id="UP000440367">
    <property type="component" value="Unassembled WGS sequence"/>
</dbReference>
<organism evidence="9 14">
    <name type="scientific">Phytophthora fragariae</name>
    <dbReference type="NCBI Taxonomy" id="53985"/>
    <lineage>
        <taxon>Eukaryota</taxon>
        <taxon>Sar</taxon>
        <taxon>Stramenopiles</taxon>
        <taxon>Oomycota</taxon>
        <taxon>Peronosporomycetes</taxon>
        <taxon>Peronosporales</taxon>
        <taxon>Peronosporaceae</taxon>
        <taxon>Phytophthora</taxon>
    </lineage>
</organism>
<feature type="compositionally biased region" description="Basic residues" evidence="1">
    <location>
        <begin position="45"/>
        <end position="56"/>
    </location>
</feature>
<dbReference type="EMBL" id="QXGB01000033">
    <property type="protein sequence ID" value="KAE9235706.1"/>
    <property type="molecule type" value="Genomic_DNA"/>
</dbReference>
<sequence>MERERGSIIGLRKGRRSIHGIAALTKRSQGTVSRVIREGSTAKSMKPKKPKPRGGS</sequence>
<dbReference type="EMBL" id="QXGA01000026">
    <property type="protein sequence ID" value="KAE9154915.1"/>
    <property type="molecule type" value="Genomic_DNA"/>
</dbReference>
<evidence type="ECO:0000313" key="4">
    <source>
        <dbReference type="EMBL" id="KAE9137985.1"/>
    </source>
</evidence>
<evidence type="ECO:0000313" key="16">
    <source>
        <dbReference type="Proteomes" id="UP000441208"/>
    </source>
</evidence>
<evidence type="ECO:0000256" key="1">
    <source>
        <dbReference type="SAM" id="MobiDB-lite"/>
    </source>
</evidence>
<evidence type="ECO:0000313" key="8">
    <source>
        <dbReference type="EMBL" id="KAE9254781.1"/>
    </source>
</evidence>
<evidence type="ECO:0000313" key="3">
    <source>
        <dbReference type="EMBL" id="KAE9029900.1"/>
    </source>
</evidence>
<keyword evidence="12" id="KW-1185">Reference proteome</keyword>
<dbReference type="Proteomes" id="UP000429523">
    <property type="component" value="Unassembled WGS sequence"/>
</dbReference>
<feature type="region of interest" description="Disordered" evidence="1">
    <location>
        <begin position="29"/>
        <end position="56"/>
    </location>
</feature>